<keyword evidence="2" id="KW-1185">Reference proteome</keyword>
<dbReference type="RefSeq" id="WP_243013198.1">
    <property type="nucleotide sequence ID" value="NZ_JALGAR010000006.1"/>
</dbReference>
<organism evidence="1 2">
    <name type="scientific">Cryobacterium zhongshanensis</name>
    <dbReference type="NCBI Taxonomy" id="2928153"/>
    <lineage>
        <taxon>Bacteria</taxon>
        <taxon>Bacillati</taxon>
        <taxon>Actinomycetota</taxon>
        <taxon>Actinomycetes</taxon>
        <taxon>Micrococcales</taxon>
        <taxon>Microbacteriaceae</taxon>
        <taxon>Cryobacterium</taxon>
    </lineage>
</organism>
<comment type="caution">
    <text evidence="1">The sequence shown here is derived from an EMBL/GenBank/DDBJ whole genome shotgun (WGS) entry which is preliminary data.</text>
</comment>
<dbReference type="EMBL" id="JALGAR010000006">
    <property type="protein sequence ID" value="MCI4659707.1"/>
    <property type="molecule type" value="Genomic_DNA"/>
</dbReference>
<sequence>MAKKAAAASTNLIIFNAKNMMDDNEWDAEEYLEYVSEMDAADFRKYYGSSDLDEARRILLS</sequence>
<dbReference type="AlphaFoldDB" id="A0AA41UGY7"/>
<accession>A0AA41UGY7</accession>
<protein>
    <submittedName>
        <fullName evidence="1">Uncharacterized protein</fullName>
    </submittedName>
</protein>
<evidence type="ECO:0000313" key="2">
    <source>
        <dbReference type="Proteomes" id="UP001165341"/>
    </source>
</evidence>
<name>A0AA41UGY7_9MICO</name>
<proteinExistence type="predicted"/>
<dbReference type="Proteomes" id="UP001165341">
    <property type="component" value="Unassembled WGS sequence"/>
</dbReference>
<evidence type="ECO:0000313" key="1">
    <source>
        <dbReference type="EMBL" id="MCI4659707.1"/>
    </source>
</evidence>
<reference evidence="1" key="1">
    <citation type="submission" date="2022-03" db="EMBL/GenBank/DDBJ databases">
        <title>Cryobacterium sp. nov. strain ZS14-85, isolated from Antarctic soil.</title>
        <authorList>
            <person name="Li J."/>
            <person name="Niu G."/>
        </authorList>
    </citation>
    <scope>NUCLEOTIDE SEQUENCE</scope>
    <source>
        <strain evidence="1">ZS14-85</strain>
    </source>
</reference>
<gene>
    <name evidence="1" type="ORF">MQH31_18025</name>
</gene>